<evidence type="ECO:0000313" key="1">
    <source>
        <dbReference type="EMBL" id="KQB40091.1"/>
    </source>
</evidence>
<dbReference type="Proteomes" id="UP000050443">
    <property type="component" value="Unassembled WGS sequence"/>
</dbReference>
<evidence type="ECO:0000313" key="2">
    <source>
        <dbReference type="Proteomes" id="UP000050443"/>
    </source>
</evidence>
<organism evidence="1 2">
    <name type="scientific">Flavobacterium aquidurense</name>
    <dbReference type="NCBI Taxonomy" id="362413"/>
    <lineage>
        <taxon>Bacteria</taxon>
        <taxon>Pseudomonadati</taxon>
        <taxon>Bacteroidota</taxon>
        <taxon>Flavobacteriia</taxon>
        <taxon>Flavobacteriales</taxon>
        <taxon>Flavobacteriaceae</taxon>
        <taxon>Flavobacterium</taxon>
    </lineage>
</organism>
<comment type="caution">
    <text evidence="1">The sequence shown here is derived from an EMBL/GenBank/DDBJ whole genome shotgun (WGS) entry which is preliminary data.</text>
</comment>
<dbReference type="EMBL" id="JRLF01000011">
    <property type="protein sequence ID" value="KQB40091.1"/>
    <property type="molecule type" value="Genomic_DNA"/>
</dbReference>
<dbReference type="PATRIC" id="fig|362413.3.peg.756"/>
<protein>
    <submittedName>
        <fullName evidence="1">Uncharacterized protein</fullName>
    </submittedName>
</protein>
<reference evidence="1 2" key="1">
    <citation type="submission" date="2014-09" db="EMBL/GenBank/DDBJ databases">
        <title>Genome sequence of Flavobacterium aquidurense RC62.</title>
        <authorList>
            <person name="Kim J.F."/>
            <person name="Kwak M.-J."/>
        </authorList>
    </citation>
    <scope>NUCLEOTIDE SEQUENCE [LARGE SCALE GENOMIC DNA]</scope>
    <source>
        <strain evidence="1 2">RC62</strain>
    </source>
</reference>
<name>A0A0Q0RTJ0_9FLAO</name>
<sequence length="38" mass="4390">MSICFCPFRATFNFDLIHSASHYAIAKALSEQKDFEHL</sequence>
<proteinExistence type="predicted"/>
<accession>A0A0Q0RTJ0</accession>
<dbReference type="AlphaFoldDB" id="A0A0Q0RTJ0"/>
<gene>
    <name evidence="1" type="ORF">RC62_775</name>
</gene>